<dbReference type="PANTHER" id="PTHR47723:SF13">
    <property type="entry name" value="PUTATIVE-RELATED"/>
    <property type="match status" value="1"/>
</dbReference>
<evidence type="ECO:0000313" key="2">
    <source>
        <dbReference type="EMBL" id="KAK5785520.1"/>
    </source>
</evidence>
<comment type="caution">
    <text evidence="2">The sequence shown here is derived from an EMBL/GenBank/DDBJ whole genome shotgun (WGS) entry which is preliminary data.</text>
</comment>
<evidence type="ECO:0000313" key="3">
    <source>
        <dbReference type="Proteomes" id="UP001358586"/>
    </source>
</evidence>
<dbReference type="InterPro" id="IPR044730">
    <property type="entry name" value="RNase_H-like_dom_plant"/>
</dbReference>
<sequence length="176" mass="20193">MAEIWNKLCTNGALQFVSRIVATEGVLRYGNGDWIMGYNIFLDEYSIFDVELWGIFDGMSLIQDKQFEGIMIQAYSLALVKTIQDSSFIDSNSILIRRNHQLLANIRDRVMQHIPRELDEIIDFITLHFFAKCCRSFTLSQAPSLALNHHCYSMNTTQVKTSKLELIKLTSLTAHP</sequence>
<dbReference type="Pfam" id="PF13456">
    <property type="entry name" value="RVT_3"/>
    <property type="match status" value="1"/>
</dbReference>
<evidence type="ECO:0000259" key="1">
    <source>
        <dbReference type="Pfam" id="PF13456"/>
    </source>
</evidence>
<dbReference type="InterPro" id="IPR053151">
    <property type="entry name" value="RNase_H-like"/>
</dbReference>
<dbReference type="Gene3D" id="3.30.420.10">
    <property type="entry name" value="Ribonuclease H-like superfamily/Ribonuclease H"/>
    <property type="match status" value="1"/>
</dbReference>
<accession>A0ABR0N6Q8</accession>
<organism evidence="2 3">
    <name type="scientific">Gossypium arboreum</name>
    <name type="common">Tree cotton</name>
    <name type="synonym">Gossypium nanking</name>
    <dbReference type="NCBI Taxonomy" id="29729"/>
    <lineage>
        <taxon>Eukaryota</taxon>
        <taxon>Viridiplantae</taxon>
        <taxon>Streptophyta</taxon>
        <taxon>Embryophyta</taxon>
        <taxon>Tracheophyta</taxon>
        <taxon>Spermatophyta</taxon>
        <taxon>Magnoliopsida</taxon>
        <taxon>eudicotyledons</taxon>
        <taxon>Gunneridae</taxon>
        <taxon>Pentapetalae</taxon>
        <taxon>rosids</taxon>
        <taxon>malvids</taxon>
        <taxon>Malvales</taxon>
        <taxon>Malvaceae</taxon>
        <taxon>Malvoideae</taxon>
        <taxon>Gossypium</taxon>
    </lineage>
</organism>
<name>A0ABR0N6Q8_GOSAR</name>
<dbReference type="InterPro" id="IPR036397">
    <property type="entry name" value="RNaseH_sf"/>
</dbReference>
<feature type="domain" description="RNase H type-1" evidence="1">
    <location>
        <begin position="11"/>
        <end position="117"/>
    </location>
</feature>
<keyword evidence="3" id="KW-1185">Reference proteome</keyword>
<proteinExistence type="predicted"/>
<dbReference type="InterPro" id="IPR002156">
    <property type="entry name" value="RNaseH_domain"/>
</dbReference>
<gene>
    <name evidence="2" type="ORF">PVK06_040112</name>
</gene>
<dbReference type="Proteomes" id="UP001358586">
    <property type="component" value="Chromosome 11"/>
</dbReference>
<dbReference type="EMBL" id="JARKNE010000011">
    <property type="protein sequence ID" value="KAK5785520.1"/>
    <property type="molecule type" value="Genomic_DNA"/>
</dbReference>
<protein>
    <recommendedName>
        <fullName evidence="1">RNase H type-1 domain-containing protein</fullName>
    </recommendedName>
</protein>
<reference evidence="2 3" key="1">
    <citation type="submission" date="2023-03" db="EMBL/GenBank/DDBJ databases">
        <title>WGS of Gossypium arboreum.</title>
        <authorList>
            <person name="Yu D."/>
        </authorList>
    </citation>
    <scope>NUCLEOTIDE SEQUENCE [LARGE SCALE GENOMIC DNA]</scope>
    <source>
        <tissue evidence="2">Leaf</tissue>
    </source>
</reference>
<dbReference type="PANTHER" id="PTHR47723">
    <property type="entry name" value="OS05G0353850 PROTEIN"/>
    <property type="match status" value="1"/>
</dbReference>
<dbReference type="CDD" id="cd06222">
    <property type="entry name" value="RNase_H_like"/>
    <property type="match status" value="1"/>
</dbReference>